<dbReference type="Proteomes" id="UP000053029">
    <property type="component" value="Unassembled WGS sequence"/>
</dbReference>
<evidence type="ECO:0000256" key="1">
    <source>
        <dbReference type="SAM" id="MobiDB-lite"/>
    </source>
</evidence>
<feature type="region of interest" description="Disordered" evidence="1">
    <location>
        <begin position="1"/>
        <end position="40"/>
    </location>
</feature>
<dbReference type="EMBL" id="KN846971">
    <property type="protein sequence ID" value="KIW82280.1"/>
    <property type="molecule type" value="Genomic_DNA"/>
</dbReference>
<organism evidence="2 3">
    <name type="scientific">Fonsecaea pedrosoi CBS 271.37</name>
    <dbReference type="NCBI Taxonomy" id="1442368"/>
    <lineage>
        <taxon>Eukaryota</taxon>
        <taxon>Fungi</taxon>
        <taxon>Dikarya</taxon>
        <taxon>Ascomycota</taxon>
        <taxon>Pezizomycotina</taxon>
        <taxon>Eurotiomycetes</taxon>
        <taxon>Chaetothyriomycetidae</taxon>
        <taxon>Chaetothyriales</taxon>
        <taxon>Herpotrichiellaceae</taxon>
        <taxon>Fonsecaea</taxon>
    </lineage>
</organism>
<evidence type="ECO:0000313" key="3">
    <source>
        <dbReference type="Proteomes" id="UP000053029"/>
    </source>
</evidence>
<reference evidence="2 3" key="1">
    <citation type="submission" date="2015-01" db="EMBL/GenBank/DDBJ databases">
        <title>The Genome Sequence of Fonsecaea pedrosoi CBS 271.37.</title>
        <authorList>
            <consortium name="The Broad Institute Genomics Platform"/>
            <person name="Cuomo C."/>
            <person name="de Hoog S."/>
            <person name="Gorbushina A."/>
            <person name="Stielow B."/>
            <person name="Teixiera M."/>
            <person name="Abouelleil A."/>
            <person name="Chapman S.B."/>
            <person name="Priest M."/>
            <person name="Young S.K."/>
            <person name="Wortman J."/>
            <person name="Nusbaum C."/>
            <person name="Birren B."/>
        </authorList>
    </citation>
    <scope>NUCLEOTIDE SEQUENCE [LARGE SCALE GENOMIC DNA]</scope>
    <source>
        <strain evidence="2 3">CBS 271.37</strain>
    </source>
</reference>
<dbReference type="OrthoDB" id="4159618at2759"/>
<keyword evidence="3" id="KW-1185">Reference proteome</keyword>
<protein>
    <submittedName>
        <fullName evidence="2">Unplaced genomic scaffold supercont1.3, whole genome shotgun sequence</fullName>
    </submittedName>
</protein>
<gene>
    <name evidence="2" type="ORF">Z517_05307</name>
</gene>
<evidence type="ECO:0000313" key="2">
    <source>
        <dbReference type="EMBL" id="KIW82280.1"/>
    </source>
</evidence>
<dbReference type="RefSeq" id="XP_013286088.1">
    <property type="nucleotide sequence ID" value="XM_013430634.1"/>
</dbReference>
<name>A0A0D2GUJ1_9EURO</name>
<dbReference type="VEuPathDB" id="FungiDB:Z517_05307"/>
<dbReference type="AlphaFoldDB" id="A0A0D2GUJ1"/>
<accession>A0A0D2GUJ1</accession>
<dbReference type="GeneID" id="25304797"/>
<proteinExistence type="predicted"/>
<sequence>MDAEEESPSPIPRPEDQHDIGDAMEQTPLPDIGLSSDDAGDHDEAYVERFCYDRGETEYLLENPNGWMSAGSLGVSEAVVEARWQRCEARPVKLIPIKCRGTLYSHVRKVFDKAGHDDETLYEIELWPRWTPDSQINDKRVVPSLELNMDTSLRRSTRLMKTVDERKMRNEQIAQIVQLDLWTQNALKGADSAV</sequence>
<dbReference type="HOGENOM" id="CLU_122940_0_0_1"/>